<keyword evidence="1" id="KW-0812">Transmembrane</keyword>
<dbReference type="InterPro" id="IPR036396">
    <property type="entry name" value="Cyt_P450_sf"/>
</dbReference>
<keyword evidence="1" id="KW-1133">Transmembrane helix</keyword>
<accession>A0A6A5W015</accession>
<protein>
    <recommendedName>
        <fullName evidence="4">Cytochrome P450</fullName>
    </recommendedName>
</protein>
<evidence type="ECO:0008006" key="4">
    <source>
        <dbReference type="Google" id="ProtNLM"/>
    </source>
</evidence>
<dbReference type="AlphaFoldDB" id="A0A6A5W015"/>
<dbReference type="GO" id="GO:0020037">
    <property type="term" value="F:heme binding"/>
    <property type="evidence" value="ECO:0007669"/>
    <property type="project" value="InterPro"/>
</dbReference>
<reference evidence="2" key="1">
    <citation type="journal article" date="2020" name="Stud. Mycol.">
        <title>101 Dothideomycetes genomes: a test case for predicting lifestyles and emergence of pathogens.</title>
        <authorList>
            <person name="Haridas S."/>
            <person name="Albert R."/>
            <person name="Binder M."/>
            <person name="Bloem J."/>
            <person name="Labutti K."/>
            <person name="Salamov A."/>
            <person name="Andreopoulos B."/>
            <person name="Baker S."/>
            <person name="Barry K."/>
            <person name="Bills G."/>
            <person name="Bluhm B."/>
            <person name="Cannon C."/>
            <person name="Castanera R."/>
            <person name="Culley D."/>
            <person name="Daum C."/>
            <person name="Ezra D."/>
            <person name="Gonzalez J."/>
            <person name="Henrissat B."/>
            <person name="Kuo A."/>
            <person name="Liang C."/>
            <person name="Lipzen A."/>
            <person name="Lutzoni F."/>
            <person name="Magnuson J."/>
            <person name="Mondo S."/>
            <person name="Nolan M."/>
            <person name="Ohm R."/>
            <person name="Pangilinan J."/>
            <person name="Park H.-J."/>
            <person name="Ramirez L."/>
            <person name="Alfaro M."/>
            <person name="Sun H."/>
            <person name="Tritt A."/>
            <person name="Yoshinaga Y."/>
            <person name="Zwiers L.-H."/>
            <person name="Turgeon B."/>
            <person name="Goodwin S."/>
            <person name="Spatafora J."/>
            <person name="Crous P."/>
            <person name="Grigoriev I."/>
        </authorList>
    </citation>
    <scope>NUCLEOTIDE SEQUENCE</scope>
    <source>
        <strain evidence="2">CBS 123094</strain>
    </source>
</reference>
<dbReference type="SUPFAM" id="SSF48264">
    <property type="entry name" value="Cytochrome P450"/>
    <property type="match status" value="1"/>
</dbReference>
<feature type="transmembrane region" description="Helical" evidence="1">
    <location>
        <begin position="54"/>
        <end position="78"/>
    </location>
</feature>
<dbReference type="OrthoDB" id="1470350at2759"/>
<dbReference type="InterPro" id="IPR001128">
    <property type="entry name" value="Cyt_P450"/>
</dbReference>
<keyword evidence="3" id="KW-1185">Reference proteome</keyword>
<proteinExistence type="predicted"/>
<dbReference type="Pfam" id="PF00067">
    <property type="entry name" value="p450"/>
    <property type="match status" value="1"/>
</dbReference>
<dbReference type="Gene3D" id="1.10.630.10">
    <property type="entry name" value="Cytochrome P450"/>
    <property type="match status" value="1"/>
</dbReference>
<dbReference type="GO" id="GO:0016705">
    <property type="term" value="F:oxidoreductase activity, acting on paired donors, with incorporation or reduction of molecular oxygen"/>
    <property type="evidence" value="ECO:0007669"/>
    <property type="project" value="InterPro"/>
</dbReference>
<dbReference type="GO" id="GO:0004497">
    <property type="term" value="F:monooxygenase activity"/>
    <property type="evidence" value="ECO:0007669"/>
    <property type="project" value="InterPro"/>
</dbReference>
<name>A0A6A5W015_9PLEO</name>
<dbReference type="EMBL" id="ML977664">
    <property type="protein sequence ID" value="KAF1994308.1"/>
    <property type="molecule type" value="Genomic_DNA"/>
</dbReference>
<keyword evidence="1" id="KW-0472">Membrane</keyword>
<organism evidence="2 3">
    <name type="scientific">Amniculicola lignicola CBS 123094</name>
    <dbReference type="NCBI Taxonomy" id="1392246"/>
    <lineage>
        <taxon>Eukaryota</taxon>
        <taxon>Fungi</taxon>
        <taxon>Dikarya</taxon>
        <taxon>Ascomycota</taxon>
        <taxon>Pezizomycotina</taxon>
        <taxon>Dothideomycetes</taxon>
        <taxon>Pleosporomycetidae</taxon>
        <taxon>Pleosporales</taxon>
        <taxon>Amniculicolaceae</taxon>
        <taxon>Amniculicola</taxon>
    </lineage>
</organism>
<dbReference type="GO" id="GO:0005506">
    <property type="term" value="F:iron ion binding"/>
    <property type="evidence" value="ECO:0007669"/>
    <property type="project" value="InterPro"/>
</dbReference>
<evidence type="ECO:0000313" key="2">
    <source>
        <dbReference type="EMBL" id="KAF1994308.1"/>
    </source>
</evidence>
<evidence type="ECO:0000313" key="3">
    <source>
        <dbReference type="Proteomes" id="UP000799779"/>
    </source>
</evidence>
<sequence length="233" mass="26108">MSNAIEQERRNLWNGMEQNHNLVASLVQASENPQGRNRLTTSMIMSTNEIISNIFIYSAVGMSTTSIVLANALVFLAAEPHIQRCIIEEIDHYFPGESSLGFHSDTFSKLERCMAVLALGNNARWIITPEIGKLHVGSCLDASSLLPDTTPTFLPWAFDQHVCPGKRFPQIEFVATLVVFSRSHTLHPHINPDETLEEAQLRCMEIAIDIESKSLLCEMRQPQPAKLALKPQR</sequence>
<dbReference type="Proteomes" id="UP000799779">
    <property type="component" value="Unassembled WGS sequence"/>
</dbReference>
<gene>
    <name evidence="2" type="ORF">P154DRAFT_539694</name>
</gene>
<evidence type="ECO:0000256" key="1">
    <source>
        <dbReference type="SAM" id="Phobius"/>
    </source>
</evidence>